<dbReference type="EMBL" id="KN833080">
    <property type="protein sequence ID" value="KIM73496.1"/>
    <property type="molecule type" value="Genomic_DNA"/>
</dbReference>
<dbReference type="OrthoDB" id="1055148at2759"/>
<feature type="non-terminal residue" evidence="1">
    <location>
        <position position="58"/>
    </location>
</feature>
<reference evidence="1 2" key="1">
    <citation type="submission" date="2014-04" db="EMBL/GenBank/DDBJ databases">
        <authorList>
            <consortium name="DOE Joint Genome Institute"/>
            <person name="Kuo A."/>
            <person name="Tarkka M."/>
            <person name="Buscot F."/>
            <person name="Kohler A."/>
            <person name="Nagy L.G."/>
            <person name="Floudas D."/>
            <person name="Copeland A."/>
            <person name="Barry K.W."/>
            <person name="Cichocki N."/>
            <person name="Veneault-Fourrey C."/>
            <person name="LaButti K."/>
            <person name="Lindquist E.A."/>
            <person name="Lipzen A."/>
            <person name="Lundell T."/>
            <person name="Morin E."/>
            <person name="Murat C."/>
            <person name="Sun H."/>
            <person name="Tunlid A."/>
            <person name="Henrissat B."/>
            <person name="Grigoriev I.V."/>
            <person name="Hibbett D.S."/>
            <person name="Martin F."/>
            <person name="Nordberg H.P."/>
            <person name="Cantor M.N."/>
            <person name="Hua S.X."/>
        </authorList>
    </citation>
    <scope>NUCLEOTIDE SEQUENCE [LARGE SCALE GENOMIC DNA]</scope>
    <source>
        <strain evidence="1 2">F 1598</strain>
    </source>
</reference>
<reference evidence="2" key="2">
    <citation type="submission" date="2015-01" db="EMBL/GenBank/DDBJ databases">
        <title>Evolutionary Origins and Diversification of the Mycorrhizal Mutualists.</title>
        <authorList>
            <consortium name="DOE Joint Genome Institute"/>
            <consortium name="Mycorrhizal Genomics Consortium"/>
            <person name="Kohler A."/>
            <person name="Kuo A."/>
            <person name="Nagy L.G."/>
            <person name="Floudas D."/>
            <person name="Copeland A."/>
            <person name="Barry K.W."/>
            <person name="Cichocki N."/>
            <person name="Veneault-Fourrey C."/>
            <person name="LaButti K."/>
            <person name="Lindquist E.A."/>
            <person name="Lipzen A."/>
            <person name="Lundell T."/>
            <person name="Morin E."/>
            <person name="Murat C."/>
            <person name="Riley R."/>
            <person name="Ohm R."/>
            <person name="Sun H."/>
            <person name="Tunlid A."/>
            <person name="Henrissat B."/>
            <person name="Grigoriev I.V."/>
            <person name="Hibbett D.S."/>
            <person name="Martin F."/>
        </authorList>
    </citation>
    <scope>NUCLEOTIDE SEQUENCE [LARGE SCALE GENOMIC DNA]</scope>
    <source>
        <strain evidence="2">F 1598</strain>
    </source>
</reference>
<dbReference type="AlphaFoldDB" id="A0A0C3F0J4"/>
<accession>A0A0C3F0J4</accession>
<proteinExistence type="predicted"/>
<feature type="non-terminal residue" evidence="1">
    <location>
        <position position="1"/>
    </location>
</feature>
<keyword evidence="2" id="KW-1185">Reference proteome</keyword>
<organism evidence="1 2">
    <name type="scientific">Piloderma croceum (strain F 1598)</name>
    <dbReference type="NCBI Taxonomy" id="765440"/>
    <lineage>
        <taxon>Eukaryota</taxon>
        <taxon>Fungi</taxon>
        <taxon>Dikarya</taxon>
        <taxon>Basidiomycota</taxon>
        <taxon>Agaricomycotina</taxon>
        <taxon>Agaricomycetes</taxon>
        <taxon>Agaricomycetidae</taxon>
        <taxon>Atheliales</taxon>
        <taxon>Atheliaceae</taxon>
        <taxon>Piloderma</taxon>
    </lineage>
</organism>
<sequence>AFGSCVFILLARHLSSSHKAKRLPLPPGPKTSWFGGIQLPKAYPWLTYAQWKDTFGSV</sequence>
<name>A0A0C3F0J4_PILCF</name>
<evidence type="ECO:0000313" key="2">
    <source>
        <dbReference type="Proteomes" id="UP000054166"/>
    </source>
</evidence>
<gene>
    <name evidence="1" type="ORF">PILCRDRAFT_30887</name>
</gene>
<dbReference type="InParanoid" id="A0A0C3F0J4"/>
<protein>
    <submittedName>
        <fullName evidence="1">Uncharacterized protein</fullName>
    </submittedName>
</protein>
<evidence type="ECO:0000313" key="1">
    <source>
        <dbReference type="EMBL" id="KIM73496.1"/>
    </source>
</evidence>
<dbReference type="Proteomes" id="UP000054166">
    <property type="component" value="Unassembled WGS sequence"/>
</dbReference>
<dbReference type="HOGENOM" id="CLU_2984622_0_0_1"/>